<comment type="similarity">
    <text evidence="1 5">Belongs to the tubulin family.</text>
</comment>
<dbReference type="Pfam" id="PF00091">
    <property type="entry name" value="Tubulin"/>
    <property type="match status" value="1"/>
</dbReference>
<keyword evidence="8" id="KW-1185">Reference proteome</keyword>
<evidence type="ECO:0000256" key="5">
    <source>
        <dbReference type="RuleBase" id="RU000352"/>
    </source>
</evidence>
<dbReference type="InterPro" id="IPR036525">
    <property type="entry name" value="Tubulin/FtsZ_GTPase_sf"/>
</dbReference>
<dbReference type="EMBL" id="LGRX02000830">
    <property type="protein sequence ID" value="KAK3287477.1"/>
    <property type="molecule type" value="Genomic_DNA"/>
</dbReference>
<protein>
    <recommendedName>
        <fullName evidence="6">Tubulin/FtsZ GTPase domain-containing protein</fullName>
    </recommendedName>
</protein>
<dbReference type="Proteomes" id="UP001190700">
    <property type="component" value="Unassembled WGS sequence"/>
</dbReference>
<accession>A0AAE0LJI4</accession>
<dbReference type="PRINTS" id="PR01161">
    <property type="entry name" value="TUBULIN"/>
</dbReference>
<dbReference type="InterPro" id="IPR004057">
    <property type="entry name" value="Epsilon_tubulin"/>
</dbReference>
<dbReference type="PANTHER" id="PTHR11588">
    <property type="entry name" value="TUBULIN"/>
    <property type="match status" value="1"/>
</dbReference>
<dbReference type="PROSITE" id="PS00227">
    <property type="entry name" value="TUBULIN"/>
    <property type="match status" value="1"/>
</dbReference>
<dbReference type="SMART" id="SM00864">
    <property type="entry name" value="Tubulin"/>
    <property type="match status" value="1"/>
</dbReference>
<keyword evidence="2 5" id="KW-0493">Microtubule</keyword>
<evidence type="ECO:0000313" key="7">
    <source>
        <dbReference type="EMBL" id="KAK3287477.1"/>
    </source>
</evidence>
<dbReference type="AlphaFoldDB" id="A0AAE0LJI4"/>
<sequence>MPRELITIQVGQCGNQIGCRFWEMCLKEHAAHNKKGYFDEALSSFFRNVDSRYDPPHNLPVGDGRGRIQTLKARAVLVDMEEGVVNELLTGNLAELFDTRQQLTAVSGAGNNWAHGHHGYGPKYADDLLEKIRRPVEQSESLQSFLMLHSLGGGTGSGVGTYILNLLEDNFPDVYRFTASVFPSEDDDVVTSPYNSLLSLAELTDHADCVLPIENAALQDICTNIDENYRCAPRSPSSPFLHGTDRP</sequence>
<gene>
    <name evidence="7" type="ORF">CYMTET_5013</name>
</gene>
<evidence type="ECO:0000256" key="3">
    <source>
        <dbReference type="ARBA" id="ARBA00022741"/>
    </source>
</evidence>
<dbReference type="SUPFAM" id="SSF52490">
    <property type="entry name" value="Tubulin nucleotide-binding domain-like"/>
    <property type="match status" value="1"/>
</dbReference>
<evidence type="ECO:0000313" key="8">
    <source>
        <dbReference type="Proteomes" id="UP001190700"/>
    </source>
</evidence>
<dbReference type="GO" id="GO:0007017">
    <property type="term" value="P:microtubule-based process"/>
    <property type="evidence" value="ECO:0007669"/>
    <property type="project" value="InterPro"/>
</dbReference>
<dbReference type="PRINTS" id="PR01519">
    <property type="entry name" value="EPSLNTUBULIN"/>
</dbReference>
<organism evidence="7 8">
    <name type="scientific">Cymbomonas tetramitiformis</name>
    <dbReference type="NCBI Taxonomy" id="36881"/>
    <lineage>
        <taxon>Eukaryota</taxon>
        <taxon>Viridiplantae</taxon>
        <taxon>Chlorophyta</taxon>
        <taxon>Pyramimonadophyceae</taxon>
        <taxon>Pyramimonadales</taxon>
        <taxon>Pyramimonadaceae</taxon>
        <taxon>Cymbomonas</taxon>
    </lineage>
</organism>
<dbReference type="InterPro" id="IPR000217">
    <property type="entry name" value="Tubulin"/>
</dbReference>
<evidence type="ECO:0000259" key="6">
    <source>
        <dbReference type="SMART" id="SM00864"/>
    </source>
</evidence>
<feature type="domain" description="Tubulin/FtsZ GTPase" evidence="6">
    <location>
        <begin position="57"/>
        <end position="237"/>
    </location>
</feature>
<dbReference type="Gene3D" id="3.40.50.1440">
    <property type="entry name" value="Tubulin/FtsZ, GTPase domain"/>
    <property type="match status" value="1"/>
</dbReference>
<keyword evidence="3 5" id="KW-0547">Nucleotide-binding</keyword>
<proteinExistence type="inferred from homology"/>
<keyword evidence="4 5" id="KW-0342">GTP-binding</keyword>
<dbReference type="GO" id="GO:0005874">
    <property type="term" value="C:microtubule"/>
    <property type="evidence" value="ECO:0007669"/>
    <property type="project" value="UniProtKB-KW"/>
</dbReference>
<dbReference type="GO" id="GO:0005525">
    <property type="term" value="F:GTP binding"/>
    <property type="evidence" value="ECO:0007669"/>
    <property type="project" value="UniProtKB-UniRule"/>
</dbReference>
<reference evidence="7 8" key="1">
    <citation type="journal article" date="2015" name="Genome Biol. Evol.">
        <title>Comparative Genomics of a Bacterivorous Green Alga Reveals Evolutionary Causalities and Consequences of Phago-Mixotrophic Mode of Nutrition.</title>
        <authorList>
            <person name="Burns J.A."/>
            <person name="Paasch A."/>
            <person name="Narechania A."/>
            <person name="Kim E."/>
        </authorList>
    </citation>
    <scope>NUCLEOTIDE SEQUENCE [LARGE SCALE GENOMIC DNA]</scope>
    <source>
        <strain evidence="7 8">PLY_AMNH</strain>
    </source>
</reference>
<dbReference type="InterPro" id="IPR003008">
    <property type="entry name" value="Tubulin_FtsZ_GTPase"/>
</dbReference>
<comment type="caution">
    <text evidence="7">The sequence shown here is derived from an EMBL/GenBank/DDBJ whole genome shotgun (WGS) entry which is preliminary data.</text>
</comment>
<evidence type="ECO:0000256" key="1">
    <source>
        <dbReference type="ARBA" id="ARBA00009636"/>
    </source>
</evidence>
<name>A0AAE0LJI4_9CHLO</name>
<evidence type="ECO:0000256" key="2">
    <source>
        <dbReference type="ARBA" id="ARBA00022701"/>
    </source>
</evidence>
<evidence type="ECO:0000256" key="4">
    <source>
        <dbReference type="ARBA" id="ARBA00023134"/>
    </source>
</evidence>
<dbReference type="InterPro" id="IPR017975">
    <property type="entry name" value="Tubulin_CS"/>
</dbReference>